<keyword evidence="2" id="KW-1185">Reference proteome</keyword>
<dbReference type="Gene3D" id="1.25.40.10">
    <property type="entry name" value="Tetratricopeptide repeat domain"/>
    <property type="match status" value="1"/>
</dbReference>
<gene>
    <name evidence="1" type="ORF">F0185_12545</name>
</gene>
<name>A0ABX0LP07_9BURK</name>
<dbReference type="RefSeq" id="WP_223164507.1">
    <property type="nucleotide sequence ID" value="NZ_VUYU01000007.1"/>
</dbReference>
<dbReference type="EMBL" id="VUYU01000007">
    <property type="protein sequence ID" value="NHZ34413.1"/>
    <property type="molecule type" value="Genomic_DNA"/>
</dbReference>
<organism evidence="1 2">
    <name type="scientific">Massilia rubra</name>
    <dbReference type="NCBI Taxonomy" id="2607910"/>
    <lineage>
        <taxon>Bacteria</taxon>
        <taxon>Pseudomonadati</taxon>
        <taxon>Pseudomonadota</taxon>
        <taxon>Betaproteobacteria</taxon>
        <taxon>Burkholderiales</taxon>
        <taxon>Oxalobacteraceae</taxon>
        <taxon>Telluria group</taxon>
        <taxon>Massilia</taxon>
    </lineage>
</organism>
<reference evidence="1 2" key="1">
    <citation type="submission" date="2019-09" db="EMBL/GenBank/DDBJ databases">
        <title>Taxonomy of Antarctic Massilia spp.: description of Massilia rubra sp. nov., Massilia aquatica sp. nov., Massilia mucilaginosa sp. nov., Massilia frigida sp. nov. isolated from streams, lakes and regoliths.</title>
        <authorList>
            <person name="Holochova P."/>
            <person name="Sedlacek I."/>
            <person name="Kralova S."/>
            <person name="Maslanova I."/>
            <person name="Busse H.-J."/>
            <person name="Stankova E."/>
            <person name="Vrbovska V."/>
            <person name="Kovarovic V."/>
            <person name="Bartak M."/>
            <person name="Svec P."/>
            <person name="Pantucek R."/>
        </authorList>
    </citation>
    <scope>NUCLEOTIDE SEQUENCE [LARGE SCALE GENOMIC DNA]</scope>
    <source>
        <strain evidence="1 2">CCM 8692</strain>
    </source>
</reference>
<evidence type="ECO:0000313" key="2">
    <source>
        <dbReference type="Proteomes" id="UP000785613"/>
    </source>
</evidence>
<dbReference type="InterPro" id="IPR011990">
    <property type="entry name" value="TPR-like_helical_dom_sf"/>
</dbReference>
<comment type="caution">
    <text evidence="1">The sequence shown here is derived from an EMBL/GenBank/DDBJ whole genome shotgun (WGS) entry which is preliminary data.</text>
</comment>
<proteinExistence type="predicted"/>
<sequence length="448" mass="50885">MSAMYPKLTNWSDLPRLNADEFFAIFPLAEEAYEDDESEFYDGDVDDLEFIVIKGDVSISREQLQEMDATLQNDRMLRIAVDGHAQVDGSAYALFVVKGDLHCNWLGIDTSWASYSVHGRVYARDCVFVSASDEGWMRTLPATRIDTPLLFLWNYKPDTIDLNPDAVMFVLGFEWWGSKLPNRCYAHKEIVHRVDRRFLTPFTCEYSEEDVLDSGAIIRALAAGESIYRSGFDVRCDEALDAAIAAINKGDYRLGYFYYKQAATIWPDFYPAYMGMAGTLCAVSAHAQAYDVYLEASKRFPPEQTGLVNDALNMAARIALRFGWLELAYDLSTQSIDFTRVSGWEDKLLTEGYWIRAETCIAQGDMAAAQRDLEQSLRFDQGEPQPNWLMGQLCFRRGDLEQARAFHAKAARRWSGTPYYDVADTYIEGFNPVSVDWDQRDPATVLPA</sequence>
<evidence type="ECO:0008006" key="3">
    <source>
        <dbReference type="Google" id="ProtNLM"/>
    </source>
</evidence>
<evidence type="ECO:0000313" key="1">
    <source>
        <dbReference type="EMBL" id="NHZ34413.1"/>
    </source>
</evidence>
<protein>
    <recommendedName>
        <fullName evidence="3">Tetratricopeptide repeat protein</fullName>
    </recommendedName>
</protein>
<dbReference type="SUPFAM" id="SSF48452">
    <property type="entry name" value="TPR-like"/>
    <property type="match status" value="1"/>
</dbReference>
<dbReference type="Proteomes" id="UP000785613">
    <property type="component" value="Unassembled WGS sequence"/>
</dbReference>
<accession>A0ABX0LP07</accession>